<dbReference type="KEGG" id="ngf:FRF71_02245"/>
<proteinExistence type="predicted"/>
<dbReference type="GO" id="GO:0016853">
    <property type="term" value="F:isomerase activity"/>
    <property type="evidence" value="ECO:0007669"/>
    <property type="project" value="UniProtKB-KW"/>
</dbReference>
<sequence length="227" mass="25039">MILKHLLRPALLLTAAALTLGASPPLDWNRVVTRTPQQSTILGNPAAKVKLTTFVSYTCPHCREFELESDAGLKLKYIRSGKVSVEIKHVVRDPIDLTVAMLTNCGLKDRFPLNHSAFMRSQPVWIQTLARSSKAQQARWTTGELPTRTRAIAADFRFYEIMASRGYDRVTVDRCLADGAMAQRLAAGSEAASKLGVDHTPSFAIDGALLYGTDGWSLLQPQIEARM</sequence>
<dbReference type="SUPFAM" id="SSF52833">
    <property type="entry name" value="Thioredoxin-like"/>
    <property type="match status" value="1"/>
</dbReference>
<dbReference type="AlphaFoldDB" id="A0A5B8S1R5"/>
<feature type="domain" description="Thioredoxin-like fold" evidence="2">
    <location>
        <begin position="38"/>
        <end position="224"/>
    </location>
</feature>
<dbReference type="InterPro" id="IPR036249">
    <property type="entry name" value="Thioredoxin-like_sf"/>
</dbReference>
<evidence type="ECO:0000259" key="2">
    <source>
        <dbReference type="Pfam" id="PF13462"/>
    </source>
</evidence>
<name>A0A5B8S1R5_9SPHN</name>
<evidence type="ECO:0000313" key="4">
    <source>
        <dbReference type="Proteomes" id="UP000321172"/>
    </source>
</evidence>
<dbReference type="InterPro" id="IPR012336">
    <property type="entry name" value="Thioredoxin-like_fold"/>
</dbReference>
<dbReference type="Proteomes" id="UP000321172">
    <property type="component" value="Chromosome"/>
</dbReference>
<reference evidence="3 4" key="1">
    <citation type="journal article" date="2013" name="J. Microbiol. Biotechnol.">
        <title>Novosphingobium ginsenosidimutans sp. nov., with the ability to convert ginsenoside.</title>
        <authorList>
            <person name="Kim J.K."/>
            <person name="He D."/>
            <person name="Liu Q.M."/>
            <person name="Park H.Y."/>
            <person name="Jung M.S."/>
            <person name="Yoon M.H."/>
            <person name="Kim S.C."/>
            <person name="Im W.T."/>
        </authorList>
    </citation>
    <scope>NUCLEOTIDE SEQUENCE [LARGE SCALE GENOMIC DNA]</scope>
    <source>
        <strain evidence="3 4">FW-6</strain>
    </source>
</reference>
<feature type="signal peptide" evidence="1">
    <location>
        <begin position="1"/>
        <end position="22"/>
    </location>
</feature>
<dbReference type="Gene3D" id="3.40.30.10">
    <property type="entry name" value="Glutaredoxin"/>
    <property type="match status" value="1"/>
</dbReference>
<dbReference type="Gene3D" id="1.10.40.110">
    <property type="match status" value="1"/>
</dbReference>
<keyword evidence="4" id="KW-1185">Reference proteome</keyword>
<gene>
    <name evidence="3" type="ORF">FRF71_02245</name>
</gene>
<accession>A0A5B8S1R5</accession>
<dbReference type="OrthoDB" id="8478320at2"/>
<evidence type="ECO:0000313" key="3">
    <source>
        <dbReference type="EMBL" id="QEA15048.1"/>
    </source>
</evidence>
<feature type="chain" id="PRO_5022966888" evidence="1">
    <location>
        <begin position="23"/>
        <end position="227"/>
    </location>
</feature>
<dbReference type="Pfam" id="PF13462">
    <property type="entry name" value="Thioredoxin_4"/>
    <property type="match status" value="1"/>
</dbReference>
<dbReference type="EMBL" id="CP042345">
    <property type="protein sequence ID" value="QEA15048.1"/>
    <property type="molecule type" value="Genomic_DNA"/>
</dbReference>
<protein>
    <submittedName>
        <fullName evidence="3">Protein-disulfide isomerase</fullName>
    </submittedName>
</protein>
<organism evidence="3 4">
    <name type="scientific">Novosphingobium ginsenosidimutans</name>
    <dbReference type="NCBI Taxonomy" id="1176536"/>
    <lineage>
        <taxon>Bacteria</taxon>
        <taxon>Pseudomonadati</taxon>
        <taxon>Pseudomonadota</taxon>
        <taxon>Alphaproteobacteria</taxon>
        <taxon>Sphingomonadales</taxon>
        <taxon>Sphingomonadaceae</taxon>
        <taxon>Novosphingobium</taxon>
    </lineage>
</organism>
<keyword evidence="1" id="KW-0732">Signal</keyword>
<evidence type="ECO:0000256" key="1">
    <source>
        <dbReference type="SAM" id="SignalP"/>
    </source>
</evidence>
<keyword evidence="3" id="KW-0413">Isomerase</keyword>